<keyword evidence="3" id="KW-0539">Nucleus</keyword>
<keyword evidence="1 3" id="KW-0238">DNA-binding</keyword>
<name>A0ABR2USB8_9PEZI</name>
<dbReference type="EMBL" id="JARVKF010000398">
    <property type="protein sequence ID" value="KAK9417402.1"/>
    <property type="molecule type" value="Genomic_DNA"/>
</dbReference>
<reference evidence="6 7" key="1">
    <citation type="journal article" date="2024" name="J. Plant Pathol.">
        <title>Sequence and assembly of the genome of Seiridium unicorne, isolate CBS 538.82, causal agent of cypress canker disease.</title>
        <authorList>
            <person name="Scali E."/>
            <person name="Rocca G.D."/>
            <person name="Danti R."/>
            <person name="Garbelotto M."/>
            <person name="Barberini S."/>
            <person name="Baroncelli R."/>
            <person name="Emiliani G."/>
        </authorList>
    </citation>
    <scope>NUCLEOTIDE SEQUENCE [LARGE SCALE GENOMIC DNA]</scope>
    <source>
        <strain evidence="6 7">BM-138-508</strain>
    </source>
</reference>
<dbReference type="PANTHER" id="PTHR10270:SF161">
    <property type="entry name" value="SEX-DETERMINING REGION Y PROTEIN"/>
    <property type="match status" value="1"/>
</dbReference>
<dbReference type="InterPro" id="IPR050140">
    <property type="entry name" value="SRY-related_HMG-box_TF-like"/>
</dbReference>
<evidence type="ECO:0000256" key="3">
    <source>
        <dbReference type="PROSITE-ProRule" id="PRU00267"/>
    </source>
</evidence>
<dbReference type="Gene3D" id="1.10.30.10">
    <property type="entry name" value="High mobility group box domain"/>
    <property type="match status" value="1"/>
</dbReference>
<dbReference type="SMART" id="SM00398">
    <property type="entry name" value="HMG"/>
    <property type="match status" value="1"/>
</dbReference>
<accession>A0ABR2USB8</accession>
<comment type="caution">
    <text evidence="6">The sequence shown here is derived from an EMBL/GenBank/DDBJ whole genome shotgun (WGS) entry which is preliminary data.</text>
</comment>
<proteinExistence type="predicted"/>
<gene>
    <name evidence="6" type="ORF">SUNI508_08762</name>
</gene>
<evidence type="ECO:0000256" key="2">
    <source>
        <dbReference type="ARBA" id="ARBA00023163"/>
    </source>
</evidence>
<dbReference type="Proteomes" id="UP001408356">
    <property type="component" value="Unassembled WGS sequence"/>
</dbReference>
<evidence type="ECO:0000256" key="1">
    <source>
        <dbReference type="ARBA" id="ARBA00023125"/>
    </source>
</evidence>
<evidence type="ECO:0000313" key="7">
    <source>
        <dbReference type="Proteomes" id="UP001408356"/>
    </source>
</evidence>
<organism evidence="6 7">
    <name type="scientific">Seiridium unicorne</name>
    <dbReference type="NCBI Taxonomy" id="138068"/>
    <lineage>
        <taxon>Eukaryota</taxon>
        <taxon>Fungi</taxon>
        <taxon>Dikarya</taxon>
        <taxon>Ascomycota</taxon>
        <taxon>Pezizomycotina</taxon>
        <taxon>Sordariomycetes</taxon>
        <taxon>Xylariomycetidae</taxon>
        <taxon>Amphisphaeriales</taxon>
        <taxon>Sporocadaceae</taxon>
        <taxon>Seiridium</taxon>
    </lineage>
</organism>
<dbReference type="InterPro" id="IPR009071">
    <property type="entry name" value="HMG_box_dom"/>
</dbReference>
<dbReference type="PANTHER" id="PTHR10270">
    <property type="entry name" value="SOX TRANSCRIPTION FACTOR"/>
    <property type="match status" value="1"/>
</dbReference>
<sequence>MSFDPDNGQAGYAQLEGDMSLDDWERLKIQLSPYNHVIAIEDRVYNDWAQETRDAILQLFMINTGRLDARFVRDSAGGRVFLGATQHLSTREAAIVEIPGYDLPIMLPRTNLWASEQNTLQGQQYPAMPAQYGAPPLFDMGMPMPFSGPAAPAAPETSEHETPTKPASSRKRKTPAKTPSSRKRGARKDDDDADYYNGPSGGGAGSEGLGINFNSLPADEFKISHDSKYRKGEYRSGAPRPQNAFILFRSSKCKEVKQQNPNLENKELSKLIGTMWRELPDSEKQIWKHRQEQARKEHEFLYPGYKYDPKRKPVARAELPASLEALLNWKPDYLF</sequence>
<feature type="compositionally biased region" description="Basic residues" evidence="4">
    <location>
        <begin position="168"/>
        <end position="186"/>
    </location>
</feature>
<evidence type="ECO:0000259" key="5">
    <source>
        <dbReference type="PROSITE" id="PS50118"/>
    </source>
</evidence>
<protein>
    <recommendedName>
        <fullName evidence="5">HMG box domain-containing protein</fullName>
    </recommendedName>
</protein>
<feature type="region of interest" description="Disordered" evidence="4">
    <location>
        <begin position="139"/>
        <end position="209"/>
    </location>
</feature>
<feature type="DNA-binding region" description="HMG box" evidence="3">
    <location>
        <begin position="238"/>
        <end position="306"/>
    </location>
</feature>
<feature type="domain" description="HMG box" evidence="5">
    <location>
        <begin position="238"/>
        <end position="306"/>
    </location>
</feature>
<dbReference type="InterPro" id="IPR036910">
    <property type="entry name" value="HMG_box_dom_sf"/>
</dbReference>
<dbReference type="PROSITE" id="PS50118">
    <property type="entry name" value="HMG_BOX_2"/>
    <property type="match status" value="1"/>
</dbReference>
<dbReference type="SUPFAM" id="SSF47095">
    <property type="entry name" value="HMG-box"/>
    <property type="match status" value="1"/>
</dbReference>
<dbReference type="Pfam" id="PF00505">
    <property type="entry name" value="HMG_box"/>
    <property type="match status" value="1"/>
</dbReference>
<evidence type="ECO:0000256" key="4">
    <source>
        <dbReference type="SAM" id="MobiDB-lite"/>
    </source>
</evidence>
<keyword evidence="2" id="KW-0804">Transcription</keyword>
<evidence type="ECO:0000313" key="6">
    <source>
        <dbReference type="EMBL" id="KAK9417402.1"/>
    </source>
</evidence>
<dbReference type="CDD" id="cd01389">
    <property type="entry name" value="HMG-box_ROX1-like"/>
    <property type="match status" value="1"/>
</dbReference>
<keyword evidence="7" id="KW-1185">Reference proteome</keyword>
<feature type="compositionally biased region" description="Gly residues" evidence="4">
    <location>
        <begin position="199"/>
        <end position="208"/>
    </location>
</feature>